<proteinExistence type="predicted"/>
<dbReference type="AlphaFoldDB" id="A0A0F8XM00"/>
<name>A0A0F8XM00_9EURO</name>
<feature type="compositionally biased region" description="Basic residues" evidence="2">
    <location>
        <begin position="307"/>
        <end position="321"/>
    </location>
</feature>
<evidence type="ECO:0000313" key="5">
    <source>
        <dbReference type="Proteomes" id="UP000034291"/>
    </source>
</evidence>
<evidence type="ECO:0000256" key="2">
    <source>
        <dbReference type="SAM" id="MobiDB-lite"/>
    </source>
</evidence>
<feature type="compositionally biased region" description="Acidic residues" evidence="2">
    <location>
        <begin position="230"/>
        <end position="261"/>
    </location>
</feature>
<feature type="region of interest" description="Disordered" evidence="2">
    <location>
        <begin position="135"/>
        <end position="157"/>
    </location>
</feature>
<dbReference type="EMBL" id="JZBS01000966">
    <property type="protein sequence ID" value="KKK24597.1"/>
    <property type="molecule type" value="Genomic_DNA"/>
</dbReference>
<organism evidence="4 5">
    <name type="scientific">Aspergillus rambellii</name>
    <dbReference type="NCBI Taxonomy" id="308745"/>
    <lineage>
        <taxon>Eukaryota</taxon>
        <taxon>Fungi</taxon>
        <taxon>Dikarya</taxon>
        <taxon>Ascomycota</taxon>
        <taxon>Pezizomycotina</taxon>
        <taxon>Eurotiomycetes</taxon>
        <taxon>Eurotiomycetidae</taxon>
        <taxon>Eurotiales</taxon>
        <taxon>Aspergillaceae</taxon>
        <taxon>Aspergillus</taxon>
        <taxon>Aspergillus subgen. Nidulantes</taxon>
    </lineage>
</organism>
<evidence type="ECO:0000313" key="4">
    <source>
        <dbReference type="EMBL" id="KKK24597.1"/>
    </source>
</evidence>
<comment type="caution">
    <text evidence="4">The sequence shown here is derived from an EMBL/GenBank/DDBJ whole genome shotgun (WGS) entry which is preliminary data.</text>
</comment>
<evidence type="ECO:0000256" key="1">
    <source>
        <dbReference type="ARBA" id="ARBA00023121"/>
    </source>
</evidence>
<feature type="domain" description="ACB" evidence="3">
    <location>
        <begin position="17"/>
        <end position="111"/>
    </location>
</feature>
<feature type="region of interest" description="Disordered" evidence="2">
    <location>
        <begin position="214"/>
        <end position="339"/>
    </location>
</feature>
<feature type="compositionally biased region" description="Acidic residues" evidence="2">
    <location>
        <begin position="268"/>
        <end position="283"/>
    </location>
</feature>
<dbReference type="PROSITE" id="PS51228">
    <property type="entry name" value="ACB_2"/>
    <property type="match status" value="1"/>
</dbReference>
<dbReference type="OrthoDB" id="346910at2759"/>
<reference evidence="4 5" key="1">
    <citation type="submission" date="2015-02" db="EMBL/GenBank/DDBJ databases">
        <title>Draft Genome Sequences of Two Closely-Related Aflatoxigenic Aspergillus Species Obtained from the Cote d'Ivoire.</title>
        <authorList>
            <person name="Moore G.G."/>
            <person name="Beltz S.B."/>
            <person name="Mack B.M."/>
        </authorList>
    </citation>
    <scope>NUCLEOTIDE SEQUENCE [LARGE SCALE GENOMIC DNA]</scope>
    <source>
        <strain evidence="4 5">SRRC1468</strain>
    </source>
</reference>
<dbReference type="STRING" id="308745.A0A0F8XM00"/>
<dbReference type="PANTHER" id="PTHR23310">
    <property type="entry name" value="ACYL-COA-BINDING PROTEIN, ACBP"/>
    <property type="match status" value="1"/>
</dbReference>
<protein>
    <recommendedName>
        <fullName evidence="3">ACB domain-containing protein</fullName>
    </recommendedName>
</protein>
<dbReference type="Pfam" id="PF00887">
    <property type="entry name" value="ACBP"/>
    <property type="match status" value="1"/>
</dbReference>
<gene>
    <name evidence="4" type="ORF">ARAM_007124</name>
</gene>
<dbReference type="SUPFAM" id="SSF47027">
    <property type="entry name" value="Acyl-CoA binding protein"/>
    <property type="match status" value="1"/>
</dbReference>
<dbReference type="InterPro" id="IPR014352">
    <property type="entry name" value="FERM/acyl-CoA-bd_prot_sf"/>
</dbReference>
<dbReference type="Gene3D" id="1.20.80.10">
    <property type="match status" value="1"/>
</dbReference>
<feature type="compositionally biased region" description="Basic and acidic residues" evidence="2">
    <location>
        <begin position="214"/>
        <end position="224"/>
    </location>
</feature>
<dbReference type="GO" id="GO:0006631">
    <property type="term" value="P:fatty acid metabolic process"/>
    <property type="evidence" value="ECO:0007669"/>
    <property type="project" value="TreeGrafter"/>
</dbReference>
<keyword evidence="5" id="KW-1185">Reference proteome</keyword>
<dbReference type="PANTHER" id="PTHR23310:SF133">
    <property type="entry name" value="COA BINDING PROTEIN, PUTATIVE (AFU_ORTHOLOGUE AFUA_1G12300)-RELATED"/>
    <property type="match status" value="1"/>
</dbReference>
<keyword evidence="1" id="KW-0446">Lipid-binding</keyword>
<dbReference type="InterPro" id="IPR035984">
    <property type="entry name" value="Acyl-CoA-binding_sf"/>
</dbReference>
<sequence length="472" mass="53951">MSDSVGTTPNNPRGISPDRVFVHALNTVKRIPRTGTVRPPASERLKLYGLYKQSMEGDVEGVMDRPVGNTADVYMECEKWDAWFAQRGLSRTEAKRRYISTLIETMHNYASQTAEARELVSELEFVWDQVRSNMSSSSPSSAASARSPARSTGFPLLPQSLPSYGSIGVQIAQHPEYQHTALSPRGDSRLRVLSPVSQPDDIYQRRAARMDYERAQGIDRHPDDGVVVVVDDDDDDGDDDVDHDEEDNLDIDEDEEDEEYAEAQANLYEDEEHEEHEEHDPYDDPNAGGDGGGVLDDDDTEHEHTHHISHHSSRKRNRNRNHYGNDHHNPDLDPYPAEEDSRALLPTNYTYGGGMLMQQTKDDVDSRRWRRRVEQALTKMTAEIAAAREQMEARALAHRRRSGVWAWLRWLVWVTLRQIVWDLAVLGMLLIWMRLRRDPRLEEKLRAGWSVVKARLLSLKALRRAHTVHVSP</sequence>
<accession>A0A0F8XM00</accession>
<feature type="compositionally biased region" description="Low complexity" evidence="2">
    <location>
        <begin position="135"/>
        <end position="151"/>
    </location>
</feature>
<dbReference type="GO" id="GO:0000062">
    <property type="term" value="F:fatty-acyl-CoA binding"/>
    <property type="evidence" value="ECO:0007669"/>
    <property type="project" value="InterPro"/>
</dbReference>
<dbReference type="InterPro" id="IPR000582">
    <property type="entry name" value="Acyl-CoA-binding_protein"/>
</dbReference>
<evidence type="ECO:0000259" key="3">
    <source>
        <dbReference type="PROSITE" id="PS51228"/>
    </source>
</evidence>
<dbReference type="Proteomes" id="UP000034291">
    <property type="component" value="Unassembled WGS sequence"/>
</dbReference>